<name>A0A068ZWS0_CLODI</name>
<protein>
    <submittedName>
        <fullName evidence="2">Uncharacterized protein</fullName>
    </submittedName>
</protein>
<evidence type="ECO:0000313" key="3">
    <source>
        <dbReference type="EMBL" id="CDT73784.1"/>
    </source>
</evidence>
<dbReference type="EMBL" id="LK932304">
    <property type="protein sequence ID" value="CDS82713.1"/>
    <property type="molecule type" value="Genomic_DNA"/>
</dbReference>
<evidence type="ECO:0000313" key="5">
    <source>
        <dbReference type="Proteomes" id="UP000189137"/>
    </source>
</evidence>
<gene>
    <name evidence="3" type="ORF">BN1095_690039</name>
    <name evidence="2" type="ORF">BN1096_1140002</name>
    <name evidence="1" type="ORF">BN1097_1000002</name>
    <name evidence="4" type="ORF">SAMEA3375112_01654</name>
</gene>
<accession>A0A068ZWS0</accession>
<reference evidence="4 5" key="2">
    <citation type="submission" date="2017-02" db="EMBL/GenBank/DDBJ databases">
        <authorList>
            <consortium name="Pathogen Informatics"/>
        </authorList>
    </citation>
    <scope>NUCLEOTIDE SEQUENCE [LARGE SCALE GENOMIC DNA]</scope>
    <source>
        <strain evidence="4 5">VRECD0157</strain>
    </source>
</reference>
<dbReference type="PATRIC" id="fig|1496.854.peg.1721"/>
<reference evidence="2" key="1">
    <citation type="submission" date="2014-07" db="EMBL/GenBank/DDBJ databases">
        <authorList>
            <person name="Monot Marc"/>
        </authorList>
    </citation>
    <scope>NUCLEOTIDE SEQUENCE</scope>
    <source>
        <strain evidence="3">7032989</strain>
        <strain evidence="1">7032994</strain>
    </source>
</reference>
<evidence type="ECO:0000313" key="2">
    <source>
        <dbReference type="EMBL" id="CDS82887.1"/>
    </source>
</evidence>
<organism evidence="2">
    <name type="scientific">Clostridioides difficile</name>
    <name type="common">Peptoclostridium difficile</name>
    <dbReference type="NCBI Taxonomy" id="1496"/>
    <lineage>
        <taxon>Bacteria</taxon>
        <taxon>Bacillati</taxon>
        <taxon>Bacillota</taxon>
        <taxon>Clostridia</taxon>
        <taxon>Peptostreptococcales</taxon>
        <taxon>Peptostreptococcaceae</taxon>
        <taxon>Clostridioides</taxon>
    </lineage>
</organism>
<dbReference type="EMBL" id="LK933393">
    <property type="protein sequence ID" value="CDT73784.1"/>
    <property type="molecule type" value="Genomic_DNA"/>
</dbReference>
<evidence type="ECO:0000313" key="1">
    <source>
        <dbReference type="EMBL" id="CDS82713.1"/>
    </source>
</evidence>
<dbReference type="AlphaFoldDB" id="A0A068ZWS0"/>
<dbReference type="EMBL" id="FUPS01000004">
    <property type="protein sequence ID" value="SJS23596.1"/>
    <property type="molecule type" value="Genomic_DNA"/>
</dbReference>
<proteinExistence type="predicted"/>
<dbReference type="RefSeq" id="WP_021376917.1">
    <property type="nucleotide sequence ID" value="NZ_BIOI01000015.1"/>
</dbReference>
<dbReference type="EMBL" id="LK932459">
    <property type="protein sequence ID" value="CDS82887.1"/>
    <property type="molecule type" value="Genomic_DNA"/>
</dbReference>
<sequence>MKYECEKVFLECDKGSFEINDTRAEEVTFEGTEIDNLFERVKYEGTFTIISGWDSLLRDILWLEMRKVLKIITGKMMMGVLGMIIIRSQDKTDLVKADWINVDKECVYAMFGDMDNFKKIGEYEDEKRAIQVLDNIQRFIEGGTRTDSIDSYKVRSYRNRIFQMPVK</sequence>
<dbReference type="Proteomes" id="UP000189137">
    <property type="component" value="Unassembled WGS sequence"/>
</dbReference>
<evidence type="ECO:0000313" key="4">
    <source>
        <dbReference type="EMBL" id="SJS23596.1"/>
    </source>
</evidence>